<comment type="caution">
    <text evidence="1">The sequence shown here is derived from an EMBL/GenBank/DDBJ whole genome shotgun (WGS) entry which is preliminary data.</text>
</comment>
<name>A0A6L2J150_TANCI</name>
<reference evidence="1" key="1">
    <citation type="journal article" date="2019" name="Sci. Rep.">
        <title>Draft genome of Tanacetum cinerariifolium, the natural source of mosquito coil.</title>
        <authorList>
            <person name="Yamashiro T."/>
            <person name="Shiraishi A."/>
            <person name="Satake H."/>
            <person name="Nakayama K."/>
        </authorList>
    </citation>
    <scope>NUCLEOTIDE SEQUENCE</scope>
</reference>
<protein>
    <submittedName>
        <fullName evidence="1">Transposase, MuDR, MULE transposase domain protein</fullName>
    </submittedName>
</protein>
<dbReference type="AlphaFoldDB" id="A0A6L2J150"/>
<proteinExistence type="predicted"/>
<accession>A0A6L2J150</accession>
<dbReference type="EMBL" id="BKCJ010000163">
    <property type="protein sequence ID" value="GEU30512.1"/>
    <property type="molecule type" value="Genomic_DNA"/>
</dbReference>
<organism evidence="1">
    <name type="scientific">Tanacetum cinerariifolium</name>
    <name type="common">Dalmatian daisy</name>
    <name type="synonym">Chrysanthemum cinerariifolium</name>
    <dbReference type="NCBI Taxonomy" id="118510"/>
    <lineage>
        <taxon>Eukaryota</taxon>
        <taxon>Viridiplantae</taxon>
        <taxon>Streptophyta</taxon>
        <taxon>Embryophyta</taxon>
        <taxon>Tracheophyta</taxon>
        <taxon>Spermatophyta</taxon>
        <taxon>Magnoliopsida</taxon>
        <taxon>eudicotyledons</taxon>
        <taxon>Gunneridae</taxon>
        <taxon>Pentapetalae</taxon>
        <taxon>asterids</taxon>
        <taxon>campanulids</taxon>
        <taxon>Asterales</taxon>
        <taxon>Asteraceae</taxon>
        <taxon>Asteroideae</taxon>
        <taxon>Anthemideae</taxon>
        <taxon>Anthemidinae</taxon>
        <taxon>Tanacetum</taxon>
    </lineage>
</organism>
<gene>
    <name evidence="1" type="ORF">Tci_002490</name>
</gene>
<sequence>MFFIYELVRMLGELGLGDNNKIMYTYFRIPSMSLDDGLVSLMADEDVIKLLNYVPMYKEIKVYIETNVSSKCVGDDVVIKEIVEYNVFSTGRKESRNDENIGNLDCDNEVPTANVFSFRNLMEYFDVEIHNVANEHENVDGVHEQTAAEIREKVVETLMGNDLFQQDSFVKWQQDPYHFVNEQQEIAQVAVELNHSDEEVCF</sequence>
<evidence type="ECO:0000313" key="1">
    <source>
        <dbReference type="EMBL" id="GEU30512.1"/>
    </source>
</evidence>